<dbReference type="Proteomes" id="UP000366945">
    <property type="component" value="Unassembled WGS sequence"/>
</dbReference>
<feature type="domain" description="Dermonecrotic toxin N-terminal" evidence="2">
    <location>
        <begin position="742"/>
        <end position="990"/>
    </location>
</feature>
<evidence type="ECO:0000256" key="1">
    <source>
        <dbReference type="SAM" id="MobiDB-lite"/>
    </source>
</evidence>
<organism evidence="3 4">
    <name type="scientific">Pandoraea pneumonica</name>
    <dbReference type="NCBI Taxonomy" id="2508299"/>
    <lineage>
        <taxon>Bacteria</taxon>
        <taxon>Pseudomonadati</taxon>
        <taxon>Pseudomonadota</taxon>
        <taxon>Betaproteobacteria</taxon>
        <taxon>Burkholderiales</taxon>
        <taxon>Burkholderiaceae</taxon>
        <taxon>Pandoraea</taxon>
    </lineage>
</organism>
<dbReference type="OrthoDB" id="8931970at2"/>
<dbReference type="GeneID" id="300406713"/>
<protein>
    <submittedName>
        <fullName evidence="3">Toxin Afp18</fullName>
    </submittedName>
</protein>
<dbReference type="RefSeq" id="WP_150681926.1">
    <property type="nucleotide sequence ID" value="NZ_CABPSK010000005.1"/>
</dbReference>
<dbReference type="EMBL" id="CABPSK010000005">
    <property type="protein sequence ID" value="VVE51691.1"/>
    <property type="molecule type" value="Genomic_DNA"/>
</dbReference>
<keyword evidence="4" id="KW-1185">Reference proteome</keyword>
<dbReference type="Pfam" id="PF20178">
    <property type="entry name" value="ToxA_N"/>
    <property type="match status" value="1"/>
</dbReference>
<accession>A0A5E4YSD2</accession>
<reference evidence="3 4" key="1">
    <citation type="submission" date="2019-08" db="EMBL/GenBank/DDBJ databases">
        <authorList>
            <person name="Peeters C."/>
        </authorList>
    </citation>
    <scope>NUCLEOTIDE SEQUENCE [LARGE SCALE GENOMIC DNA]</scope>
    <source>
        <strain evidence="3 4">LMG 31114</strain>
    </source>
</reference>
<gene>
    <name evidence="3" type="ORF">PPN31114_04735</name>
</gene>
<evidence type="ECO:0000313" key="4">
    <source>
        <dbReference type="Proteomes" id="UP000366945"/>
    </source>
</evidence>
<name>A0A5E4YSD2_9BURK</name>
<sequence>MQAIAPSLSNGTAPLAAPVDTRDIPTQPPERSHAAYAALVDVAPQLAPALDFTLRIAGQGLAGDDLAALIDHSLIDIVIAQEANPDIAAPILDLVVSAIEQRRPFETVHEVCARALSEKSLRDLRRSIGRAQARATPGEVHSWRTHISRWLGDLRDFLEQARWAGSGHSVTVNGSEPFAAPLPDPLPAPQPRLRQMNFARHGVVGFVLFWLYNMRVAHGSPLPGIPGIPDAPAFPSNPFAQQHPQMPSHFEQAVAAYRNVTDTAQLAEPAIVHDNTPSAAARLQLTASRAKRLPREAPTEQASPALTQAVSPTHAALPDVDFGDISLGPTFQQSVRTFVETVRNRTDSHEAALAQVDSVVNLRTHLESKLKQALTAGASGQLASLDDVRLYKFDSFGFARNPGTYDLNHLERGRPQAGIPILDAALQIVSGDLPISLSPDVTTMEFSPATYGVYAGDLRGDHYYRADAQVPGLSITQLLGVTAEWRWLGDEGEMPDTGLRLLTALDGPQRWLARDDLRLSHTAKDISTEAAVLGELVLTQPEATGRIADGGEHGNVTAYTLHAGPHNIVVAGVFAASEHPNRGKTLLYLAGDARPWREYESPEALQSALVSSPRSALPEAILARLPARVIEQTPDTRPTFRLTLTPNDPLRIAREASLTVLRDDMRFNVTQACTPARRAHYAAWFAGAAPDDRYHALQVDARENARLSPGKHGPNPVVLLPQNIEQSIEAMLDLRLRLSLALPDERRIAREMVRDALSDVGASALDPDDMRLEIRATGQSAQSTPPTDTQPIVTMSLIDAALAKIEGTFPELHAGQVLALTRSENAANVPTATTEPLPDAAALIKQISINGYRDRLQSEVADFASANAPQIRHNLQMVFALDAIASATQAKLDADLIALARAVADGAQWGDGLAPRGAVPIHFTREWLCINGYDSTAVLITDRATRKILMFAPQRKDTSVLGFQNRAALDTWIGEQVGDSAKRLEIVAMFRPTIHATINEYLLANVRSESSDHRVAPHRALIDAICAPVDGDIFKAAGERLAQYAESTMTTDRSLDPDAVRESVVQLTRTVRYFDLALGAASWVAYPIKPLSLAISAVDAGLGTVLLAGDGEWRREGLKSIATAIGTQGLAASRLKVLGSIPGGARFRFFREGEVSGEDGVINGLYFIGSRFVARIDQFTHANLEFDTEVAEFRLMDPRTRELGPYMKLGRNGAWRCVPKPAPGDATTLTDPHVLYDIERAFGERLQAVNTDIDHAQRQVFRNAKQVAMFRADAAQRPNLLTPSAYHKLHFIAPEVVDHAALGSIAGEIESAMDAEAALELVGNIVNEAPSLGAVVTTVQTVAGINNREIEGGLVRAMAVAVRDSREGTLLTRHGEYAMAPTSSATRTYLTSLRQLGTSQAADETIELGGNIALARDVGSLSRALDGKATTPITYQLSTPRHTMLFGRRVSELGNPEYFFFDPAVACIVHTDRKVLLELVTRHLKFMRPTYGSFETPGSPVVVLRRIKVNDLAQTPVSFRAVADLSRAPVLPH</sequence>
<proteinExistence type="predicted"/>
<dbReference type="InterPro" id="IPR046673">
    <property type="entry name" value="ToxA_N"/>
</dbReference>
<evidence type="ECO:0000313" key="3">
    <source>
        <dbReference type="EMBL" id="VVE51691.1"/>
    </source>
</evidence>
<evidence type="ECO:0000259" key="2">
    <source>
        <dbReference type="Pfam" id="PF20178"/>
    </source>
</evidence>
<feature type="region of interest" description="Disordered" evidence="1">
    <location>
        <begin position="1"/>
        <end position="28"/>
    </location>
</feature>